<accession>A0A520N3Q2</accession>
<dbReference type="AlphaFoldDB" id="A0A520N3Q2"/>
<protein>
    <submittedName>
        <fullName evidence="1">Uncharacterized protein</fullName>
    </submittedName>
</protein>
<evidence type="ECO:0000313" key="2">
    <source>
        <dbReference type="Proteomes" id="UP000318710"/>
    </source>
</evidence>
<organism evidence="1 2">
    <name type="scientific">SAR86 cluster bacterium</name>
    <dbReference type="NCBI Taxonomy" id="2030880"/>
    <lineage>
        <taxon>Bacteria</taxon>
        <taxon>Pseudomonadati</taxon>
        <taxon>Pseudomonadota</taxon>
        <taxon>Gammaproteobacteria</taxon>
        <taxon>SAR86 cluster</taxon>
    </lineage>
</organism>
<reference evidence="1 2" key="1">
    <citation type="submission" date="2019-02" db="EMBL/GenBank/DDBJ databases">
        <title>Prokaryotic population dynamics and viral predation in marine succession experiment using metagenomics: the confinement effect.</title>
        <authorList>
            <person name="Haro-Moreno J.M."/>
            <person name="Rodriguez-Valera F."/>
            <person name="Lopez-Perez M."/>
        </authorList>
    </citation>
    <scope>NUCLEOTIDE SEQUENCE [LARGE SCALE GENOMIC DNA]</scope>
    <source>
        <strain evidence="1">MED-G160</strain>
    </source>
</reference>
<name>A0A520N3Q2_9GAMM</name>
<sequence length="76" mass="8963">MKDKDLTEALKNIIEKELKIFSKLIPKDAVKNIEDSIFPQIEKIVEQSGYVKKTKYENLKRIIDNLEERISDLEKN</sequence>
<comment type="caution">
    <text evidence="1">The sequence shown here is derived from an EMBL/GenBank/DDBJ whole genome shotgun (WGS) entry which is preliminary data.</text>
</comment>
<dbReference type="Proteomes" id="UP000318710">
    <property type="component" value="Unassembled WGS sequence"/>
</dbReference>
<gene>
    <name evidence="1" type="ORF">EVA93_01520</name>
</gene>
<dbReference type="EMBL" id="SHBF01000005">
    <property type="protein sequence ID" value="RZO28124.1"/>
    <property type="molecule type" value="Genomic_DNA"/>
</dbReference>
<proteinExistence type="predicted"/>
<evidence type="ECO:0000313" key="1">
    <source>
        <dbReference type="EMBL" id="RZO28124.1"/>
    </source>
</evidence>